<protein>
    <submittedName>
        <fullName evidence="1">Uncharacterized protein</fullName>
    </submittedName>
</protein>
<evidence type="ECO:0000313" key="1">
    <source>
        <dbReference type="EMBL" id="KAK5957731.1"/>
    </source>
</evidence>
<dbReference type="AlphaFoldDB" id="A0AAN8FFU3"/>
<proteinExistence type="predicted"/>
<evidence type="ECO:0000313" key="2">
    <source>
        <dbReference type="Proteomes" id="UP001316803"/>
    </source>
</evidence>
<keyword evidence="2" id="KW-1185">Reference proteome</keyword>
<dbReference type="EMBL" id="JAKLMC020000002">
    <property type="protein sequence ID" value="KAK5957731.1"/>
    <property type="molecule type" value="Genomic_DNA"/>
</dbReference>
<gene>
    <name evidence="1" type="ORF">OHC33_000920</name>
</gene>
<organism evidence="1 2">
    <name type="scientific">Knufia fluminis</name>
    <dbReference type="NCBI Taxonomy" id="191047"/>
    <lineage>
        <taxon>Eukaryota</taxon>
        <taxon>Fungi</taxon>
        <taxon>Dikarya</taxon>
        <taxon>Ascomycota</taxon>
        <taxon>Pezizomycotina</taxon>
        <taxon>Eurotiomycetes</taxon>
        <taxon>Chaetothyriomycetidae</taxon>
        <taxon>Chaetothyriales</taxon>
        <taxon>Trichomeriaceae</taxon>
        <taxon>Knufia</taxon>
    </lineage>
</organism>
<accession>A0AAN8FFU3</accession>
<reference evidence="1 2" key="1">
    <citation type="submission" date="2022-12" db="EMBL/GenBank/DDBJ databases">
        <title>Genomic features and morphological characterization of a novel Knufia sp. strain isolated from spacecraft assembly facility.</title>
        <authorList>
            <person name="Teixeira M."/>
            <person name="Chander A.M."/>
            <person name="Stajich J.E."/>
            <person name="Venkateswaran K."/>
        </authorList>
    </citation>
    <scope>NUCLEOTIDE SEQUENCE [LARGE SCALE GENOMIC DNA]</scope>
    <source>
        <strain evidence="1 2">FJI-L2-BK-P2</strain>
    </source>
</reference>
<comment type="caution">
    <text evidence="1">The sequence shown here is derived from an EMBL/GenBank/DDBJ whole genome shotgun (WGS) entry which is preliminary data.</text>
</comment>
<sequence length="250" mass="27939">MATIEIQYQDLLDDTLPRPKLEDMIPPHIRQLKAGPKVLLKVKINGQLADFPFNEQYLRAVVAAMPAAERAIKSHNGPVKIIVLPGTDTKAYKELFETLQATVDNAWYTGIRTIYSPELTLNAYQRIGRAGRMFRMMAIDQDLQKRINAILFPDLNGKSLKFVAAADIAGIYNRLSNTHKLRYSLANAIARGLVARKVAHAHHKDIVQLMSDDEAFGAEVKAAQKVWAAKRNAGIDILGKEACQDYLYVV</sequence>
<name>A0AAN8FFU3_9EURO</name>
<dbReference type="Proteomes" id="UP001316803">
    <property type="component" value="Unassembled WGS sequence"/>
</dbReference>